<feature type="domain" description="PORR" evidence="2">
    <location>
        <begin position="8"/>
        <end position="335"/>
    </location>
</feature>
<dbReference type="Pfam" id="PF11955">
    <property type="entry name" value="PORR"/>
    <property type="match status" value="1"/>
</dbReference>
<evidence type="ECO:0000259" key="2">
    <source>
        <dbReference type="Pfam" id="PF11955"/>
    </source>
</evidence>
<dbReference type="InterPro" id="IPR021099">
    <property type="entry name" value="PORR_domain"/>
</dbReference>
<dbReference type="AlphaFoldDB" id="A0A5K1GUF0"/>
<sequence>MRLEDRTRDIKFDKLVRNLRRLKIVLRLQKLILDRKSPYVSVQIISKWRRKVSLNIGMGIFLRKYPHIFEIFTHPVKRNACCRLTRKMIELIEEENNVIREMEFVNTQCLKKLLMISTNGSLHIHAIRLITRELGLPDDFKDSIILKYPNDFRMVDNEILELVSRDESLASAEIEKWREKEYTEKWLSEFETRYAFQIQFPTGYKIEKGFREKLRNWQRLPYLKPYEKPVSIRVRSCGGVARFEKRAVGILHEFLSLTVEKMIDVERISHFRKDFGMEINVRELLLKHPGIFYISTKGNTQTVFLREAYSKGNLIEPNPVYVVRRKILDLLLLGQRCGRGLRLERSEQLQRRAGIEVREGPRDGDWVIPILDDIESEAVGGDTSNEDDDESLYDLHEEVGGDSIGNVGDDCEGDDAYFTSISDGDSCIEK</sequence>
<dbReference type="EMBL" id="LR721787">
    <property type="protein sequence ID" value="VVW78955.1"/>
    <property type="molecule type" value="Genomic_DNA"/>
</dbReference>
<protein>
    <recommendedName>
        <fullName evidence="2">PORR domain-containing protein</fullName>
    </recommendedName>
</protein>
<proteinExistence type="predicted"/>
<evidence type="ECO:0000313" key="3">
    <source>
        <dbReference type="EMBL" id="VVW78955.1"/>
    </source>
</evidence>
<feature type="region of interest" description="Disordered" evidence="1">
    <location>
        <begin position="377"/>
        <end position="410"/>
    </location>
</feature>
<accession>A0A5K1GUF0</accession>
<organism evidence="3">
    <name type="scientific">Nymphaea colorata</name>
    <name type="common">pocket water lily</name>
    <dbReference type="NCBI Taxonomy" id="210225"/>
    <lineage>
        <taxon>Eukaryota</taxon>
        <taxon>Viridiplantae</taxon>
        <taxon>Streptophyta</taxon>
        <taxon>Embryophyta</taxon>
        <taxon>Tracheophyta</taxon>
        <taxon>Spermatophyta</taxon>
        <taxon>Magnoliopsida</taxon>
        <taxon>Nymphaeales</taxon>
        <taxon>Nymphaeaceae</taxon>
        <taxon>Nymphaea</taxon>
    </lineage>
</organism>
<evidence type="ECO:0000256" key="1">
    <source>
        <dbReference type="SAM" id="MobiDB-lite"/>
    </source>
</evidence>
<dbReference type="Gramene" id="NC9G0146370.1">
    <property type="protein sequence ID" value="NC9G0146370.1:cds"/>
    <property type="gene ID" value="NC9G0146370"/>
</dbReference>
<reference evidence="3" key="1">
    <citation type="submission" date="2019-09" db="EMBL/GenBank/DDBJ databases">
        <authorList>
            <person name="Zhang L."/>
        </authorList>
    </citation>
    <scope>NUCLEOTIDE SEQUENCE</scope>
</reference>
<dbReference type="InterPro" id="IPR045040">
    <property type="entry name" value="PORR_fam"/>
</dbReference>
<dbReference type="PANTHER" id="PTHR31476:SF12">
    <property type="entry name" value="UBIQUITIN CARBOXYL-TERMINAL HYDROLASE FAMILY PROTEIN"/>
    <property type="match status" value="1"/>
</dbReference>
<dbReference type="PANTHER" id="PTHR31476">
    <property type="entry name" value="PROTEIN WHAT'S THIS FACTOR 1 HOMOLOG, CHLOROPLASTIC"/>
    <property type="match status" value="1"/>
</dbReference>
<name>A0A5K1GUF0_9MAGN</name>
<gene>
    <name evidence="3" type="ORF">NYM_LOCUS26941</name>
</gene>
<dbReference type="GO" id="GO:0003723">
    <property type="term" value="F:RNA binding"/>
    <property type="evidence" value="ECO:0007669"/>
    <property type="project" value="InterPro"/>
</dbReference>